<keyword evidence="3" id="KW-1185">Reference proteome</keyword>
<reference evidence="2 3" key="1">
    <citation type="submission" date="2018-04" db="EMBL/GenBank/DDBJ databases">
        <title>Camelliibacillus theae gen. nov., sp. nov., isolated from Pu'er tea.</title>
        <authorList>
            <person name="Niu L."/>
        </authorList>
    </citation>
    <scope>NUCLEOTIDE SEQUENCE [LARGE SCALE GENOMIC DNA]</scope>
    <source>
        <strain evidence="2 3">T8</strain>
    </source>
</reference>
<dbReference type="OrthoDB" id="9789112at2"/>
<feature type="transmembrane region" description="Helical" evidence="1">
    <location>
        <begin position="113"/>
        <end position="132"/>
    </location>
</feature>
<feature type="transmembrane region" description="Helical" evidence="1">
    <location>
        <begin position="53"/>
        <end position="75"/>
    </location>
</feature>
<sequence>MDLPRDPDKTITFEMKKMHILVLVVSVLAIFFGAIIASMIHTESIFKITLTNFLLFIVLYIAGIILHECCHLLGFMMWGKASWNDLVYGINRELGVAYAGTKKMIQNHAMKKALLLPFWVTGLLPFIIGIWLNNGVLIVVSAFLIGGAAGDFSMYNQLRKVKNDAYIIDDLEKPQLYVFYEKPDGV</sequence>
<protein>
    <recommendedName>
        <fullName evidence="4">DUF3267 domain-containing protein</fullName>
    </recommendedName>
</protein>
<evidence type="ECO:0008006" key="4">
    <source>
        <dbReference type="Google" id="ProtNLM"/>
    </source>
</evidence>
<evidence type="ECO:0000256" key="1">
    <source>
        <dbReference type="SAM" id="Phobius"/>
    </source>
</evidence>
<keyword evidence="1" id="KW-0812">Transmembrane</keyword>
<accession>A0A2U1JWT3</accession>
<gene>
    <name evidence="2" type="ORF">DCC39_12530</name>
</gene>
<dbReference type="Pfam" id="PF11667">
    <property type="entry name" value="DUF3267"/>
    <property type="match status" value="1"/>
</dbReference>
<dbReference type="AlphaFoldDB" id="A0A2U1JWT3"/>
<feature type="transmembrane region" description="Helical" evidence="1">
    <location>
        <begin position="138"/>
        <end position="155"/>
    </location>
</feature>
<dbReference type="RefSeq" id="WP_116555249.1">
    <property type="nucleotide sequence ID" value="NZ_QCZG01000027.1"/>
</dbReference>
<proteinExistence type="predicted"/>
<keyword evidence="1" id="KW-0472">Membrane</keyword>
<dbReference type="InterPro" id="IPR021683">
    <property type="entry name" value="DUF3267"/>
</dbReference>
<comment type="caution">
    <text evidence="2">The sequence shown here is derived from an EMBL/GenBank/DDBJ whole genome shotgun (WGS) entry which is preliminary data.</text>
</comment>
<dbReference type="EMBL" id="QCZG01000027">
    <property type="protein sequence ID" value="PWA09667.1"/>
    <property type="molecule type" value="Genomic_DNA"/>
</dbReference>
<organism evidence="2 3">
    <name type="scientific">Pueribacillus theae</name>
    <dbReference type="NCBI Taxonomy" id="2171751"/>
    <lineage>
        <taxon>Bacteria</taxon>
        <taxon>Bacillati</taxon>
        <taxon>Bacillota</taxon>
        <taxon>Bacilli</taxon>
        <taxon>Bacillales</taxon>
        <taxon>Bacillaceae</taxon>
        <taxon>Pueribacillus</taxon>
    </lineage>
</organism>
<feature type="transmembrane region" description="Helical" evidence="1">
    <location>
        <begin position="20"/>
        <end position="41"/>
    </location>
</feature>
<name>A0A2U1JWT3_9BACI</name>
<dbReference type="Proteomes" id="UP000245998">
    <property type="component" value="Unassembled WGS sequence"/>
</dbReference>
<evidence type="ECO:0000313" key="2">
    <source>
        <dbReference type="EMBL" id="PWA09667.1"/>
    </source>
</evidence>
<keyword evidence="1" id="KW-1133">Transmembrane helix</keyword>
<evidence type="ECO:0000313" key="3">
    <source>
        <dbReference type="Proteomes" id="UP000245998"/>
    </source>
</evidence>